<dbReference type="GO" id="GO:0032259">
    <property type="term" value="P:methylation"/>
    <property type="evidence" value="ECO:0007669"/>
    <property type="project" value="UniProtKB-KW"/>
</dbReference>
<dbReference type="Gene3D" id="1.10.10.10">
    <property type="entry name" value="Winged helix-like DNA-binding domain superfamily/Winged helix DNA-binding domain"/>
    <property type="match status" value="1"/>
</dbReference>
<protein>
    <submittedName>
        <fullName evidence="7">Methyltransferase domain-containing protein</fullName>
    </submittedName>
</protein>
<evidence type="ECO:0000256" key="4">
    <source>
        <dbReference type="PIRSR" id="PIRSR005739-1"/>
    </source>
</evidence>
<dbReference type="PIRSF" id="PIRSF005739">
    <property type="entry name" value="O-mtase"/>
    <property type="match status" value="1"/>
</dbReference>
<dbReference type="PANTHER" id="PTHR11746">
    <property type="entry name" value="O-METHYLTRANSFERASE"/>
    <property type="match status" value="1"/>
</dbReference>
<evidence type="ECO:0000259" key="5">
    <source>
        <dbReference type="Pfam" id="PF00891"/>
    </source>
</evidence>
<dbReference type="PROSITE" id="PS51683">
    <property type="entry name" value="SAM_OMT_II"/>
    <property type="match status" value="1"/>
</dbReference>
<comment type="caution">
    <text evidence="7">The sequence shown here is derived from an EMBL/GenBank/DDBJ whole genome shotgun (WGS) entry which is preliminary data.</text>
</comment>
<evidence type="ECO:0000256" key="3">
    <source>
        <dbReference type="ARBA" id="ARBA00022691"/>
    </source>
</evidence>
<dbReference type="CDD" id="cd02440">
    <property type="entry name" value="AdoMet_MTases"/>
    <property type="match status" value="1"/>
</dbReference>
<accession>A0A7V0I9T9</accession>
<name>A0A7V0I9T9_DESA2</name>
<keyword evidence="3" id="KW-0949">S-adenosyl-L-methionine</keyword>
<evidence type="ECO:0000256" key="1">
    <source>
        <dbReference type="ARBA" id="ARBA00022603"/>
    </source>
</evidence>
<dbReference type="EMBL" id="DQWQ01000011">
    <property type="protein sequence ID" value="HDD35205.1"/>
    <property type="molecule type" value="Genomic_DNA"/>
</dbReference>
<reference evidence="7" key="1">
    <citation type="journal article" date="2020" name="mSystems">
        <title>Genome- and Community-Level Interaction Insights into Carbon Utilization and Element Cycling Functions of Hydrothermarchaeota in Hydrothermal Sediment.</title>
        <authorList>
            <person name="Zhou Z."/>
            <person name="Liu Y."/>
            <person name="Xu W."/>
            <person name="Pan J."/>
            <person name="Luo Z.H."/>
            <person name="Li M."/>
        </authorList>
    </citation>
    <scope>NUCLEOTIDE SEQUENCE [LARGE SCALE GENOMIC DNA]</scope>
    <source>
        <strain evidence="7">HyVt-113</strain>
    </source>
</reference>
<proteinExistence type="predicted"/>
<dbReference type="Gene3D" id="3.40.50.150">
    <property type="entry name" value="Vaccinia Virus protein VP39"/>
    <property type="match status" value="1"/>
</dbReference>
<keyword evidence="1 7" id="KW-0489">Methyltransferase</keyword>
<feature type="domain" description="O-methyltransferase C-terminal" evidence="5">
    <location>
        <begin position="156"/>
        <end position="311"/>
    </location>
</feature>
<dbReference type="Proteomes" id="UP000885706">
    <property type="component" value="Unassembled WGS sequence"/>
</dbReference>
<keyword evidence="2" id="KW-0808">Transferase</keyword>
<dbReference type="InterPro" id="IPR036390">
    <property type="entry name" value="WH_DNA-bd_sf"/>
</dbReference>
<dbReference type="Pfam" id="PF08100">
    <property type="entry name" value="Dimerisation"/>
    <property type="match status" value="1"/>
</dbReference>
<dbReference type="InterPro" id="IPR001077">
    <property type="entry name" value="COMT_C"/>
</dbReference>
<dbReference type="AlphaFoldDB" id="A0A7V0I9T9"/>
<dbReference type="InterPro" id="IPR029063">
    <property type="entry name" value="SAM-dependent_MTases_sf"/>
</dbReference>
<organism evidence="7">
    <name type="scientific">Desulfofervidus auxilii</name>
    <dbReference type="NCBI Taxonomy" id="1621989"/>
    <lineage>
        <taxon>Bacteria</taxon>
        <taxon>Pseudomonadati</taxon>
        <taxon>Thermodesulfobacteriota</taxon>
        <taxon>Candidatus Desulfofervidia</taxon>
        <taxon>Candidatus Desulfofervidales</taxon>
        <taxon>Candidatus Desulfofervidaceae</taxon>
        <taxon>Candidatus Desulfofervidus</taxon>
    </lineage>
</organism>
<gene>
    <name evidence="7" type="ORF">ENF30_00215</name>
</gene>
<dbReference type="SUPFAM" id="SSF46785">
    <property type="entry name" value="Winged helix' DNA-binding domain"/>
    <property type="match status" value="1"/>
</dbReference>
<evidence type="ECO:0000259" key="6">
    <source>
        <dbReference type="Pfam" id="PF08100"/>
    </source>
</evidence>
<dbReference type="InterPro" id="IPR016461">
    <property type="entry name" value="COMT-like"/>
</dbReference>
<dbReference type="InterPro" id="IPR012967">
    <property type="entry name" value="COMT_dimerisation"/>
</dbReference>
<evidence type="ECO:0000256" key="2">
    <source>
        <dbReference type="ARBA" id="ARBA00022679"/>
    </source>
</evidence>
<feature type="domain" description="O-methyltransferase dimerisation" evidence="6">
    <location>
        <begin position="9"/>
        <end position="85"/>
    </location>
</feature>
<dbReference type="InterPro" id="IPR036388">
    <property type="entry name" value="WH-like_DNA-bd_sf"/>
</dbReference>
<dbReference type="Pfam" id="PF00891">
    <property type="entry name" value="Methyltransf_2"/>
    <property type="match status" value="1"/>
</dbReference>
<dbReference type="GO" id="GO:0008171">
    <property type="term" value="F:O-methyltransferase activity"/>
    <property type="evidence" value="ECO:0007669"/>
    <property type="project" value="InterPro"/>
</dbReference>
<dbReference type="SUPFAM" id="SSF53335">
    <property type="entry name" value="S-adenosyl-L-methionine-dependent methyltransferases"/>
    <property type="match status" value="1"/>
</dbReference>
<dbReference type="GO" id="GO:0046983">
    <property type="term" value="F:protein dimerization activity"/>
    <property type="evidence" value="ECO:0007669"/>
    <property type="project" value="InterPro"/>
</dbReference>
<sequence length="333" mass="37940">MDKAKIYIMRILGGYGNSQILNTALEFDIFTHIANGANNIEELAIKTNTDKKALSILLDALIALNLLKKQNDSYCLTPISETYLVKDKPQYMGDFRYTALWAYEGMVHLKETVKTGRSVQRLGLENPDSYWEKLGLGLAHFTRPSADYVCRILNDLPEKAKVLDIGGGCGIFAATLLKHYSTIDFYQLDLAEVNQMAREFLASEGIDVDKAHFIDGDVKKTELPKEHFNLVILSNICHHEDPLGNMELFKKAYKTLVFGGKIIINDFFVNDNYSSPRFSLLFRTMLLVMNSKGEVYRFKEYKEWLNVAGFKDIEIYHPIPKTYEDVAIIIGHK</sequence>
<evidence type="ECO:0000313" key="7">
    <source>
        <dbReference type="EMBL" id="HDD35205.1"/>
    </source>
</evidence>
<feature type="active site" description="Proton acceptor" evidence="4">
    <location>
        <position position="238"/>
    </location>
</feature>